<proteinExistence type="predicted"/>
<gene>
    <name evidence="8" type="ORF">VPR01S_11_00080</name>
</gene>
<dbReference type="InterPro" id="IPR001958">
    <property type="entry name" value="Tet-R_TetA/multi-R_MdtG-like"/>
</dbReference>
<sequence length="376" mass="39710">MNKSPPNAGLMVLLLMFPQVVETIYSPVLPAIAEGFGVSESVAAQTLSIYFSAFAVGVVIWGTVADYLGRRKTMLLGLAVYGIAALGAVISTDFHTLLGFRALSAVGAAVGSVVTQTMLRDSFEGEALGRVFAWVGIGIAISPVIGMMTGGGLTLLGGYPAVFTALCVLALALCLVCAIMLPETLHGEQVKPRVTTVVRQLVRDGHIWRSAFLVAGFNVALFGYYLQGPFVFQRLGYDPHLFGYSGMVMAAGTLAGSVWNKRLVTRWRTDSILRLAALLVLAGGLGVIATIDSLWFLAPMLLVVCGFGLGIPNVLSQALVEYKAGIGTAGAWFGLMYYLLIGGGLALAGWIQNLGIVLSVFGGVCLLLTLTRRSRP</sequence>
<feature type="transmembrane region" description="Helical" evidence="6">
    <location>
        <begin position="322"/>
        <end position="341"/>
    </location>
</feature>
<dbReference type="eggNOG" id="COG2814">
    <property type="taxonomic scope" value="Bacteria"/>
</dbReference>
<name>U3A2V1_VIBPR</name>
<feature type="transmembrane region" description="Helical" evidence="6">
    <location>
        <begin position="75"/>
        <end position="92"/>
    </location>
</feature>
<comment type="caution">
    <text evidence="8">The sequence shown here is derived from an EMBL/GenBank/DDBJ whole genome shotgun (WGS) entry which is preliminary data.</text>
</comment>
<protein>
    <recommendedName>
        <fullName evidence="7">Major facilitator superfamily (MFS) profile domain-containing protein</fullName>
    </recommendedName>
</protein>
<reference evidence="8 9" key="1">
    <citation type="submission" date="2013-09" db="EMBL/GenBank/DDBJ databases">
        <title>Whole genome shotgun sequence of Vibrio proteolyticus NBRC 13287.</title>
        <authorList>
            <person name="Isaki S."/>
            <person name="Hosoyama A."/>
            <person name="Numata M."/>
            <person name="Hashimoto M."/>
            <person name="Hosoyama Y."/>
            <person name="Tsuchikane K."/>
            <person name="Noguchi M."/>
            <person name="Hirakata S."/>
            <person name="Ichikawa N."/>
            <person name="Ohji S."/>
            <person name="Yamazoe A."/>
            <person name="Fujita N."/>
        </authorList>
    </citation>
    <scope>NUCLEOTIDE SEQUENCE [LARGE SCALE GENOMIC DNA]</scope>
    <source>
        <strain evidence="8 9">NBRC 13287</strain>
    </source>
</reference>
<dbReference type="GO" id="GO:0022857">
    <property type="term" value="F:transmembrane transporter activity"/>
    <property type="evidence" value="ECO:0007669"/>
    <property type="project" value="InterPro"/>
</dbReference>
<feature type="transmembrane region" description="Helical" evidence="6">
    <location>
        <begin position="47"/>
        <end position="68"/>
    </location>
</feature>
<dbReference type="AlphaFoldDB" id="U3A2V1"/>
<dbReference type="Gene3D" id="1.20.1720.10">
    <property type="entry name" value="Multidrug resistance protein D"/>
    <property type="match status" value="1"/>
</dbReference>
<keyword evidence="4 6" id="KW-1133">Transmembrane helix</keyword>
<comment type="subcellular location">
    <subcellularLocation>
        <location evidence="1">Cell membrane</location>
        <topology evidence="1">Multi-pass membrane protein</topology>
    </subcellularLocation>
</comment>
<feature type="transmembrane region" description="Helical" evidence="6">
    <location>
        <begin position="241"/>
        <end position="259"/>
    </location>
</feature>
<dbReference type="GO" id="GO:0005886">
    <property type="term" value="C:plasma membrane"/>
    <property type="evidence" value="ECO:0007669"/>
    <property type="project" value="UniProtKB-SubCell"/>
</dbReference>
<evidence type="ECO:0000259" key="7">
    <source>
        <dbReference type="PROSITE" id="PS50850"/>
    </source>
</evidence>
<feature type="domain" description="Major facilitator superfamily (MFS) profile" evidence="7">
    <location>
        <begin position="1"/>
        <end position="376"/>
    </location>
</feature>
<evidence type="ECO:0000313" key="9">
    <source>
        <dbReference type="Proteomes" id="UP000016570"/>
    </source>
</evidence>
<feature type="transmembrane region" description="Helical" evidence="6">
    <location>
        <begin position="271"/>
        <end position="289"/>
    </location>
</feature>
<organism evidence="8 9">
    <name type="scientific">Vibrio proteolyticus NBRC 13287</name>
    <dbReference type="NCBI Taxonomy" id="1219065"/>
    <lineage>
        <taxon>Bacteria</taxon>
        <taxon>Pseudomonadati</taxon>
        <taxon>Pseudomonadota</taxon>
        <taxon>Gammaproteobacteria</taxon>
        <taxon>Vibrionales</taxon>
        <taxon>Vibrionaceae</taxon>
        <taxon>Vibrio</taxon>
    </lineage>
</organism>
<dbReference type="EMBL" id="BATJ01000011">
    <property type="protein sequence ID" value="GAD68015.1"/>
    <property type="molecule type" value="Genomic_DNA"/>
</dbReference>
<dbReference type="RefSeq" id="WP_021705986.1">
    <property type="nucleotide sequence ID" value="NZ_BATJ01000011.1"/>
</dbReference>
<feature type="transmembrane region" description="Helical" evidence="6">
    <location>
        <begin position="131"/>
        <end position="156"/>
    </location>
</feature>
<dbReference type="Pfam" id="PF07690">
    <property type="entry name" value="MFS_1"/>
    <property type="match status" value="1"/>
</dbReference>
<feature type="transmembrane region" description="Helical" evidence="6">
    <location>
        <begin position="206"/>
        <end position="226"/>
    </location>
</feature>
<evidence type="ECO:0000256" key="5">
    <source>
        <dbReference type="ARBA" id="ARBA00023136"/>
    </source>
</evidence>
<dbReference type="CDD" id="cd17320">
    <property type="entry name" value="MFS_MdfA_MDR_like"/>
    <property type="match status" value="1"/>
</dbReference>
<accession>U3A2V1</accession>
<evidence type="ECO:0000256" key="2">
    <source>
        <dbReference type="ARBA" id="ARBA00022475"/>
    </source>
</evidence>
<dbReference type="InterPro" id="IPR050189">
    <property type="entry name" value="MFS_Efflux_Transporters"/>
</dbReference>
<keyword evidence="5 6" id="KW-0472">Membrane</keyword>
<evidence type="ECO:0000256" key="4">
    <source>
        <dbReference type="ARBA" id="ARBA00022989"/>
    </source>
</evidence>
<dbReference type="PANTHER" id="PTHR43124:SF3">
    <property type="entry name" value="CHLORAMPHENICOL EFFLUX PUMP RV0191"/>
    <property type="match status" value="1"/>
</dbReference>
<dbReference type="STRING" id="1219065.VPR01S_11_00080"/>
<keyword evidence="3 6" id="KW-0812">Transmembrane</keyword>
<feature type="transmembrane region" description="Helical" evidence="6">
    <location>
        <begin position="295"/>
        <end position="315"/>
    </location>
</feature>
<dbReference type="PROSITE" id="PS50850">
    <property type="entry name" value="MFS"/>
    <property type="match status" value="1"/>
</dbReference>
<dbReference type="InterPro" id="IPR036259">
    <property type="entry name" value="MFS_trans_sf"/>
</dbReference>
<dbReference type="PRINTS" id="PR01035">
    <property type="entry name" value="TCRTETA"/>
</dbReference>
<feature type="transmembrane region" description="Helical" evidence="6">
    <location>
        <begin position="347"/>
        <end position="370"/>
    </location>
</feature>
<dbReference type="Proteomes" id="UP000016570">
    <property type="component" value="Unassembled WGS sequence"/>
</dbReference>
<dbReference type="InterPro" id="IPR011701">
    <property type="entry name" value="MFS"/>
</dbReference>
<keyword evidence="2" id="KW-1003">Cell membrane</keyword>
<dbReference type="PANTHER" id="PTHR43124">
    <property type="entry name" value="PURINE EFFLUX PUMP PBUE"/>
    <property type="match status" value="1"/>
</dbReference>
<evidence type="ECO:0000313" key="8">
    <source>
        <dbReference type="EMBL" id="GAD68015.1"/>
    </source>
</evidence>
<dbReference type="InterPro" id="IPR020846">
    <property type="entry name" value="MFS_dom"/>
</dbReference>
<evidence type="ECO:0000256" key="6">
    <source>
        <dbReference type="SAM" id="Phobius"/>
    </source>
</evidence>
<feature type="transmembrane region" description="Helical" evidence="6">
    <location>
        <begin position="162"/>
        <end position="185"/>
    </location>
</feature>
<dbReference type="SUPFAM" id="SSF103473">
    <property type="entry name" value="MFS general substrate transporter"/>
    <property type="match status" value="1"/>
</dbReference>
<keyword evidence="9" id="KW-1185">Reference proteome</keyword>
<feature type="transmembrane region" description="Helical" evidence="6">
    <location>
        <begin position="98"/>
        <end position="119"/>
    </location>
</feature>
<evidence type="ECO:0000256" key="1">
    <source>
        <dbReference type="ARBA" id="ARBA00004651"/>
    </source>
</evidence>
<evidence type="ECO:0000256" key="3">
    <source>
        <dbReference type="ARBA" id="ARBA00022692"/>
    </source>
</evidence>